<evidence type="ECO:0000313" key="3">
    <source>
        <dbReference type="Proteomes" id="UP000580654"/>
    </source>
</evidence>
<proteinExistence type="predicted"/>
<gene>
    <name evidence="2" type="ORF">FHS87_002366</name>
</gene>
<feature type="compositionally biased region" description="Basic and acidic residues" evidence="1">
    <location>
        <begin position="53"/>
        <end position="62"/>
    </location>
</feature>
<dbReference type="Proteomes" id="UP000580654">
    <property type="component" value="Unassembled WGS sequence"/>
</dbReference>
<protein>
    <submittedName>
        <fullName evidence="2">Uncharacterized protein</fullName>
    </submittedName>
</protein>
<dbReference type="AlphaFoldDB" id="A0A840YDU1"/>
<dbReference type="EMBL" id="JACIJD010000009">
    <property type="protein sequence ID" value="MBB5694321.1"/>
    <property type="molecule type" value="Genomic_DNA"/>
</dbReference>
<keyword evidence="3" id="KW-1185">Reference proteome</keyword>
<name>A0A840YDU1_9PROT</name>
<evidence type="ECO:0000256" key="1">
    <source>
        <dbReference type="SAM" id="MobiDB-lite"/>
    </source>
</evidence>
<accession>A0A840YDU1</accession>
<organism evidence="2 3">
    <name type="scientific">Muricoccus pecuniae</name>
    <dbReference type="NCBI Taxonomy" id="693023"/>
    <lineage>
        <taxon>Bacteria</taxon>
        <taxon>Pseudomonadati</taxon>
        <taxon>Pseudomonadota</taxon>
        <taxon>Alphaproteobacteria</taxon>
        <taxon>Acetobacterales</taxon>
        <taxon>Roseomonadaceae</taxon>
        <taxon>Muricoccus</taxon>
    </lineage>
</organism>
<dbReference type="RefSeq" id="WP_184518203.1">
    <property type="nucleotide sequence ID" value="NZ_JACIJD010000009.1"/>
</dbReference>
<evidence type="ECO:0000313" key="2">
    <source>
        <dbReference type="EMBL" id="MBB5694321.1"/>
    </source>
</evidence>
<reference evidence="2 3" key="1">
    <citation type="submission" date="2020-08" db="EMBL/GenBank/DDBJ databases">
        <title>Genomic Encyclopedia of Type Strains, Phase IV (KMG-IV): sequencing the most valuable type-strain genomes for metagenomic binning, comparative biology and taxonomic classification.</title>
        <authorList>
            <person name="Goeker M."/>
        </authorList>
    </citation>
    <scope>NUCLEOTIDE SEQUENCE [LARGE SCALE GENOMIC DNA]</scope>
    <source>
        <strain evidence="2 3">DSM 25622</strain>
    </source>
</reference>
<feature type="region of interest" description="Disordered" evidence="1">
    <location>
        <begin position="51"/>
        <end position="70"/>
    </location>
</feature>
<sequence length="70" mass="7573">MAHDAASRAADAILDVLSGPLDECRHALHEGNPERANLALSLVADQLRRIRRDLREEGHPAEESPGDLPG</sequence>
<comment type="caution">
    <text evidence="2">The sequence shown here is derived from an EMBL/GenBank/DDBJ whole genome shotgun (WGS) entry which is preliminary data.</text>
</comment>